<dbReference type="Ensembl" id="ENSPFOT00000022243.1">
    <property type="protein sequence ID" value="ENSPFOP00000028105.1"/>
    <property type="gene ID" value="ENSPFOG00000018287.2"/>
</dbReference>
<dbReference type="PANTHER" id="PTHR11967:SF2">
    <property type="entry name" value="ALPHA-1-ACID GLYCOPROTEIN 1"/>
    <property type="match status" value="1"/>
</dbReference>
<dbReference type="GeneTree" id="ENSGT00510000050125"/>
<dbReference type="EMBL" id="AYCK01007764">
    <property type="status" value="NOT_ANNOTATED_CDS"/>
    <property type="molecule type" value="Genomic_DNA"/>
</dbReference>
<feature type="signal peptide" evidence="5">
    <location>
        <begin position="1"/>
        <end position="18"/>
    </location>
</feature>
<sequence>MFVQFCFALLALSSLTAASDPGCDELIKPLEDRSKVYGKWIFYAATSDNEEELNSYKITSSSWSKVSPIPDSDEFIMHYVDKIDGNCVYGSANSSTSGNSTKVVFHFNSTAFVHVGNYLETCAECVLWSDEASTEINGAVRKSRNLYFFTKTGKLDPSDLETLKKQAKCLNLLPDFYFPGTTNLCPEESEPTAASANANAEEQ</sequence>
<comment type="subcellular location">
    <subcellularLocation>
        <location evidence="1">Secreted</location>
    </subcellularLocation>
</comment>
<organism evidence="6 7">
    <name type="scientific">Poecilia formosa</name>
    <name type="common">Amazon molly</name>
    <name type="synonym">Limia formosa</name>
    <dbReference type="NCBI Taxonomy" id="48698"/>
    <lineage>
        <taxon>Eukaryota</taxon>
        <taxon>Metazoa</taxon>
        <taxon>Chordata</taxon>
        <taxon>Craniata</taxon>
        <taxon>Vertebrata</taxon>
        <taxon>Euteleostomi</taxon>
        <taxon>Actinopterygii</taxon>
        <taxon>Neopterygii</taxon>
        <taxon>Teleostei</taxon>
        <taxon>Neoteleostei</taxon>
        <taxon>Acanthomorphata</taxon>
        <taxon>Ovalentaria</taxon>
        <taxon>Atherinomorphae</taxon>
        <taxon>Cyprinodontiformes</taxon>
        <taxon>Poeciliidae</taxon>
        <taxon>Poeciliinae</taxon>
        <taxon>Poecilia</taxon>
    </lineage>
</organism>
<dbReference type="PANTHER" id="PTHR11967">
    <property type="entry name" value="ALPHA-1-ACID GLYCOPROTEIN"/>
    <property type="match status" value="1"/>
</dbReference>
<evidence type="ECO:0000256" key="3">
    <source>
        <dbReference type="ARBA" id="ARBA00022729"/>
    </source>
</evidence>
<reference evidence="7" key="1">
    <citation type="submission" date="2013-10" db="EMBL/GenBank/DDBJ databases">
        <authorList>
            <person name="Schartl M."/>
            <person name="Warren W."/>
        </authorList>
    </citation>
    <scope>NUCLEOTIDE SEQUENCE [LARGE SCALE GENOMIC DNA]</scope>
    <source>
        <strain evidence="7">female</strain>
    </source>
</reference>
<keyword evidence="4" id="KW-0325">Glycoprotein</keyword>
<evidence type="ECO:0000313" key="6">
    <source>
        <dbReference type="Ensembl" id="ENSPFOP00000028105.1"/>
    </source>
</evidence>
<feature type="chain" id="PRO_5001920210" evidence="5">
    <location>
        <begin position="19"/>
        <end position="203"/>
    </location>
</feature>
<proteinExistence type="predicted"/>
<evidence type="ECO:0000256" key="1">
    <source>
        <dbReference type="ARBA" id="ARBA00004613"/>
    </source>
</evidence>
<dbReference type="AlphaFoldDB" id="A0A096M9L4"/>
<keyword evidence="7" id="KW-1185">Reference proteome</keyword>
<dbReference type="InterPro" id="IPR012674">
    <property type="entry name" value="Calycin"/>
</dbReference>
<name>A0A096M9L4_POEFO</name>
<accession>A0A096M9L4</accession>
<evidence type="ECO:0000313" key="7">
    <source>
        <dbReference type="Proteomes" id="UP000028760"/>
    </source>
</evidence>
<keyword evidence="3 5" id="KW-0732">Signal</keyword>
<evidence type="ECO:0000256" key="2">
    <source>
        <dbReference type="ARBA" id="ARBA00022525"/>
    </source>
</evidence>
<evidence type="ECO:0000256" key="4">
    <source>
        <dbReference type="ARBA" id="ARBA00023180"/>
    </source>
</evidence>
<reference evidence="6" key="3">
    <citation type="submission" date="2025-09" db="UniProtKB">
        <authorList>
            <consortium name="Ensembl"/>
        </authorList>
    </citation>
    <scope>IDENTIFICATION</scope>
</reference>
<reference evidence="6" key="2">
    <citation type="submission" date="2025-08" db="UniProtKB">
        <authorList>
            <consortium name="Ensembl"/>
        </authorList>
    </citation>
    <scope>IDENTIFICATION</scope>
</reference>
<dbReference type="Gene3D" id="2.40.128.20">
    <property type="match status" value="1"/>
</dbReference>
<dbReference type="GO" id="GO:0005576">
    <property type="term" value="C:extracellular region"/>
    <property type="evidence" value="ECO:0007669"/>
    <property type="project" value="UniProtKB-SubCell"/>
</dbReference>
<dbReference type="SUPFAM" id="SSF50814">
    <property type="entry name" value="Lipocalins"/>
    <property type="match status" value="1"/>
</dbReference>
<protein>
    <submittedName>
        <fullName evidence="6">Uncharacterized LOC103142974</fullName>
    </submittedName>
</protein>
<keyword evidence="2" id="KW-0964">Secreted</keyword>
<evidence type="ECO:0000256" key="5">
    <source>
        <dbReference type="SAM" id="SignalP"/>
    </source>
</evidence>
<dbReference type="Proteomes" id="UP000028760">
    <property type="component" value="Unassembled WGS sequence"/>
</dbReference>